<keyword evidence="1" id="KW-1133">Transmembrane helix</keyword>
<evidence type="ECO:0000256" key="1">
    <source>
        <dbReference type="SAM" id="Phobius"/>
    </source>
</evidence>
<protein>
    <submittedName>
        <fullName evidence="2">Uncharacterized protein</fullName>
    </submittedName>
</protein>
<keyword evidence="3" id="KW-1185">Reference proteome</keyword>
<evidence type="ECO:0000313" key="3">
    <source>
        <dbReference type="Proteomes" id="UP000091820"/>
    </source>
</evidence>
<keyword evidence="1" id="KW-0812">Transmembrane</keyword>
<feature type="transmembrane region" description="Helical" evidence="1">
    <location>
        <begin position="72"/>
        <end position="93"/>
    </location>
</feature>
<reference evidence="2" key="2">
    <citation type="submission" date="2020-05" db="UniProtKB">
        <authorList>
            <consortium name="EnsemblMetazoa"/>
        </authorList>
    </citation>
    <scope>IDENTIFICATION</scope>
    <source>
        <strain evidence="2">IAEA</strain>
    </source>
</reference>
<reference evidence="3" key="1">
    <citation type="submission" date="2014-03" db="EMBL/GenBank/DDBJ databases">
        <authorList>
            <person name="Aksoy S."/>
            <person name="Warren W."/>
            <person name="Wilson R.K."/>
        </authorList>
    </citation>
    <scope>NUCLEOTIDE SEQUENCE [LARGE SCALE GENOMIC DNA]</scope>
    <source>
        <strain evidence="3">IAEA</strain>
    </source>
</reference>
<organism evidence="2 3">
    <name type="scientific">Glossina brevipalpis</name>
    <dbReference type="NCBI Taxonomy" id="37001"/>
    <lineage>
        <taxon>Eukaryota</taxon>
        <taxon>Metazoa</taxon>
        <taxon>Ecdysozoa</taxon>
        <taxon>Arthropoda</taxon>
        <taxon>Hexapoda</taxon>
        <taxon>Insecta</taxon>
        <taxon>Pterygota</taxon>
        <taxon>Neoptera</taxon>
        <taxon>Endopterygota</taxon>
        <taxon>Diptera</taxon>
        <taxon>Brachycera</taxon>
        <taxon>Muscomorpha</taxon>
        <taxon>Hippoboscoidea</taxon>
        <taxon>Glossinidae</taxon>
        <taxon>Glossina</taxon>
    </lineage>
</organism>
<dbReference type="VEuPathDB" id="VectorBase:GBRI028646"/>
<accession>A0A1A9WQU1</accession>
<keyword evidence="1" id="KW-0472">Membrane</keyword>
<name>A0A1A9WQU1_9MUSC</name>
<evidence type="ECO:0000313" key="2">
    <source>
        <dbReference type="EnsemblMetazoa" id="GBRI028646-PA"/>
    </source>
</evidence>
<dbReference type="EnsemblMetazoa" id="GBRI028646-RA">
    <property type="protein sequence ID" value="GBRI028646-PA"/>
    <property type="gene ID" value="GBRI028646"/>
</dbReference>
<dbReference type="AlphaFoldDB" id="A0A1A9WQU1"/>
<proteinExistence type="predicted"/>
<sequence length="228" mass="25772">MQKEGEKLYETKIKDEKLNLPEQHDISQSSTLPESGLRRQQTTNVNELWLPVASIALSSYYNRVGTAVIREWGLFIAVVIIILILQSSSVITICAQLNVRDVISNLSNSGLGIRQYFESLDRFERLLMKIIHVHTCFWNFANCTAECTQNCTLVKNELTRICVHDGSKCGVSLFKSGPKGFMFISDLALTRNIKAALFTSLDTMYLATKSKDCEGRWYSLAIGDEIYK</sequence>
<dbReference type="Proteomes" id="UP000091820">
    <property type="component" value="Unassembled WGS sequence"/>
</dbReference>